<dbReference type="AlphaFoldDB" id="A0A2V1D939"/>
<organism evidence="2 3">
    <name type="scientific">Periconia macrospinosa</name>
    <dbReference type="NCBI Taxonomy" id="97972"/>
    <lineage>
        <taxon>Eukaryota</taxon>
        <taxon>Fungi</taxon>
        <taxon>Dikarya</taxon>
        <taxon>Ascomycota</taxon>
        <taxon>Pezizomycotina</taxon>
        <taxon>Dothideomycetes</taxon>
        <taxon>Pleosporomycetidae</taxon>
        <taxon>Pleosporales</taxon>
        <taxon>Massarineae</taxon>
        <taxon>Periconiaceae</taxon>
        <taxon>Periconia</taxon>
    </lineage>
</organism>
<feature type="compositionally biased region" description="Polar residues" evidence="1">
    <location>
        <begin position="16"/>
        <end position="25"/>
    </location>
</feature>
<gene>
    <name evidence="2" type="ORF">DM02DRAFT_661737</name>
</gene>
<feature type="compositionally biased region" description="Basic residues" evidence="1">
    <location>
        <begin position="33"/>
        <end position="52"/>
    </location>
</feature>
<dbReference type="EMBL" id="KZ805574">
    <property type="protein sequence ID" value="PVH93689.1"/>
    <property type="molecule type" value="Genomic_DNA"/>
</dbReference>
<evidence type="ECO:0000313" key="3">
    <source>
        <dbReference type="Proteomes" id="UP000244855"/>
    </source>
</evidence>
<dbReference type="Proteomes" id="UP000244855">
    <property type="component" value="Unassembled WGS sequence"/>
</dbReference>
<sequence>MPPTQKQKCSLLPKQHSLTSSTILNQRPEHAKHSARRRKALSSRHGKPRQQQ</sequence>
<reference evidence="2 3" key="1">
    <citation type="journal article" date="2018" name="Sci. Rep.">
        <title>Comparative genomics provides insights into the lifestyle and reveals functional heterogeneity of dark septate endophytic fungi.</title>
        <authorList>
            <person name="Knapp D.G."/>
            <person name="Nemeth J.B."/>
            <person name="Barry K."/>
            <person name="Hainaut M."/>
            <person name="Henrissat B."/>
            <person name="Johnson J."/>
            <person name="Kuo A."/>
            <person name="Lim J.H.P."/>
            <person name="Lipzen A."/>
            <person name="Nolan M."/>
            <person name="Ohm R.A."/>
            <person name="Tamas L."/>
            <person name="Grigoriev I.V."/>
            <person name="Spatafora J.W."/>
            <person name="Nagy L.G."/>
            <person name="Kovacs G.M."/>
        </authorList>
    </citation>
    <scope>NUCLEOTIDE SEQUENCE [LARGE SCALE GENOMIC DNA]</scope>
    <source>
        <strain evidence="2 3">DSE2036</strain>
    </source>
</reference>
<name>A0A2V1D939_9PLEO</name>
<feature type="region of interest" description="Disordered" evidence="1">
    <location>
        <begin position="1"/>
        <end position="52"/>
    </location>
</feature>
<protein>
    <submittedName>
        <fullName evidence="2">Uncharacterized protein</fullName>
    </submittedName>
</protein>
<accession>A0A2V1D939</accession>
<keyword evidence="3" id="KW-1185">Reference proteome</keyword>
<proteinExistence type="predicted"/>
<evidence type="ECO:0000313" key="2">
    <source>
        <dbReference type="EMBL" id="PVH93689.1"/>
    </source>
</evidence>
<evidence type="ECO:0000256" key="1">
    <source>
        <dbReference type="SAM" id="MobiDB-lite"/>
    </source>
</evidence>